<evidence type="ECO:0000313" key="2">
    <source>
        <dbReference type="Proteomes" id="UP001234297"/>
    </source>
</evidence>
<evidence type="ECO:0000313" key="1">
    <source>
        <dbReference type="EMBL" id="KAJ8618263.1"/>
    </source>
</evidence>
<dbReference type="Proteomes" id="UP001234297">
    <property type="component" value="Chromosome 4"/>
</dbReference>
<name>A0ACC2KAV7_PERAE</name>
<gene>
    <name evidence="1" type="ORF">MRB53_014449</name>
</gene>
<reference evidence="1 2" key="1">
    <citation type="journal article" date="2022" name="Hortic Res">
        <title>A haplotype resolved chromosomal level avocado genome allows analysis of novel avocado genes.</title>
        <authorList>
            <person name="Nath O."/>
            <person name="Fletcher S.J."/>
            <person name="Hayward A."/>
            <person name="Shaw L.M."/>
            <person name="Masouleh A.K."/>
            <person name="Furtado A."/>
            <person name="Henry R.J."/>
            <person name="Mitter N."/>
        </authorList>
    </citation>
    <scope>NUCLEOTIDE SEQUENCE [LARGE SCALE GENOMIC DNA]</scope>
    <source>
        <strain evidence="2">cv. Hass</strain>
    </source>
</reference>
<protein>
    <submittedName>
        <fullName evidence="1">Uncharacterized protein</fullName>
    </submittedName>
</protein>
<keyword evidence="2" id="KW-1185">Reference proteome</keyword>
<dbReference type="EMBL" id="CM056812">
    <property type="protein sequence ID" value="KAJ8618263.1"/>
    <property type="molecule type" value="Genomic_DNA"/>
</dbReference>
<sequence length="304" mass="34103">MHAKSDSEVTSLAPSSPTRSPRRPLYYVQSPSQHDAEKMSFQSSPMASPSHHHFQYHCSPVHHSRESSTTRFSASIKNPKSGAWKKMLHETGEEDDDDDEDDGLERHSRMSLPKFYFICFILSFVVLFTAFSLILWGASKPYNPRVSMQSIVFESLNIQAGMDGTGVPTKMLSLNSTVRISFRNTATFFGVHVSSTPITLYYYDLKVASGNMKQFYQSRKSQRMLSAVVQGHQIPLYGGGAALTVSKEHPTAVPLSLTFLIRSTAYVLGKLVKPKFYSTIHCSVTLRQNQLGKRVDLKNSCLYD</sequence>
<organism evidence="1 2">
    <name type="scientific">Persea americana</name>
    <name type="common">Avocado</name>
    <dbReference type="NCBI Taxonomy" id="3435"/>
    <lineage>
        <taxon>Eukaryota</taxon>
        <taxon>Viridiplantae</taxon>
        <taxon>Streptophyta</taxon>
        <taxon>Embryophyta</taxon>
        <taxon>Tracheophyta</taxon>
        <taxon>Spermatophyta</taxon>
        <taxon>Magnoliopsida</taxon>
        <taxon>Magnoliidae</taxon>
        <taxon>Laurales</taxon>
        <taxon>Lauraceae</taxon>
        <taxon>Persea</taxon>
    </lineage>
</organism>
<accession>A0ACC2KAV7</accession>
<proteinExistence type="predicted"/>
<comment type="caution">
    <text evidence="1">The sequence shown here is derived from an EMBL/GenBank/DDBJ whole genome shotgun (WGS) entry which is preliminary data.</text>
</comment>